<sequence length="209" mass="21043">MFALDRLADPTNPAGFRAGASKAIVIFGDAPGHDPICAAISGLEYDITEESVTAKLQVAGIELIVVSIDGGMDENPTSGAHDYQPTCPTSGGAAGQGSRMAAATGGTYTTIAEAAALVPAVLAAVRAVSVTVSLSSDCPEPLTVTFSPASQSVPSGSAVDFTETFAAASDATEMTIRCSTYLLINGTPVPGVIETNEITIEAQAPSFTG</sequence>
<feature type="region of interest" description="Disordered" evidence="1">
    <location>
        <begin position="75"/>
        <end position="95"/>
    </location>
</feature>
<evidence type="ECO:0000256" key="1">
    <source>
        <dbReference type="SAM" id="MobiDB-lite"/>
    </source>
</evidence>
<organism evidence="2">
    <name type="scientific">freshwater metagenome</name>
    <dbReference type="NCBI Taxonomy" id="449393"/>
    <lineage>
        <taxon>unclassified sequences</taxon>
        <taxon>metagenomes</taxon>
        <taxon>ecological metagenomes</taxon>
    </lineage>
</organism>
<protein>
    <submittedName>
        <fullName evidence="2">Unannotated protein</fullName>
    </submittedName>
</protein>
<dbReference type="EMBL" id="CAFBNC010000046">
    <property type="protein sequence ID" value="CAB4937368.1"/>
    <property type="molecule type" value="Genomic_DNA"/>
</dbReference>
<reference evidence="2" key="1">
    <citation type="submission" date="2020-05" db="EMBL/GenBank/DDBJ databases">
        <authorList>
            <person name="Chiriac C."/>
            <person name="Salcher M."/>
            <person name="Ghai R."/>
            <person name="Kavagutti S V."/>
        </authorList>
    </citation>
    <scope>NUCLEOTIDE SEQUENCE</scope>
</reference>
<dbReference type="AlphaFoldDB" id="A0A6J7J1Y2"/>
<evidence type="ECO:0000313" key="2">
    <source>
        <dbReference type="EMBL" id="CAB4937368.1"/>
    </source>
</evidence>
<gene>
    <name evidence="2" type="ORF">UFOPK3733_01058</name>
</gene>
<name>A0A6J7J1Y2_9ZZZZ</name>
<accession>A0A6J7J1Y2</accession>
<proteinExistence type="predicted"/>